<accession>A0A2R8FAZ7</accession>
<keyword evidence="2" id="KW-0282">Flagellum</keyword>
<evidence type="ECO:0000313" key="3">
    <source>
        <dbReference type="Proteomes" id="UP000244926"/>
    </source>
</evidence>
<evidence type="ECO:0000313" key="2">
    <source>
        <dbReference type="EMBL" id="SPN73502.1"/>
    </source>
</evidence>
<dbReference type="InterPro" id="IPR001712">
    <property type="entry name" value="T3SS_FHIPEP"/>
</dbReference>
<dbReference type="AlphaFoldDB" id="A0A2R8FAZ7"/>
<dbReference type="GO" id="GO:0044780">
    <property type="term" value="P:bacterial-type flagellum assembly"/>
    <property type="evidence" value="ECO:0007669"/>
    <property type="project" value="TreeGrafter"/>
</dbReference>
<dbReference type="GO" id="GO:0009306">
    <property type="term" value="P:protein secretion"/>
    <property type="evidence" value="ECO:0007669"/>
    <property type="project" value="InterPro"/>
</dbReference>
<dbReference type="Pfam" id="PF00771">
    <property type="entry name" value="FHIPEP"/>
    <property type="match status" value="2"/>
</dbReference>
<keyword evidence="2" id="KW-0966">Cell projection</keyword>
<organism evidence="2 3">
    <name type="scientific">Chlamydia serpentis</name>
    <dbReference type="NCBI Taxonomy" id="1967782"/>
    <lineage>
        <taxon>Bacteria</taxon>
        <taxon>Pseudomonadati</taxon>
        <taxon>Chlamydiota</taxon>
        <taxon>Chlamydiia</taxon>
        <taxon>Chlamydiales</taxon>
        <taxon>Chlamydiaceae</taxon>
        <taxon>Chlamydia/Chlamydophila group</taxon>
        <taxon>Chlamydia</taxon>
    </lineage>
</organism>
<dbReference type="Gene3D" id="1.10.8.540">
    <property type="entry name" value="FHIPEP family, domain 3"/>
    <property type="match status" value="1"/>
</dbReference>
<name>A0A2R8FAZ7_9CHLA</name>
<feature type="transmembrane region" description="Helical" evidence="1">
    <location>
        <begin position="269"/>
        <end position="301"/>
    </location>
</feature>
<keyword evidence="1" id="KW-1133">Transmembrane helix</keyword>
<evidence type="ECO:0000256" key="1">
    <source>
        <dbReference type="SAM" id="Phobius"/>
    </source>
</evidence>
<keyword evidence="3" id="KW-1185">Reference proteome</keyword>
<dbReference type="EMBL" id="LT993738">
    <property type="protein sequence ID" value="SPN73502.1"/>
    <property type="molecule type" value="Genomic_DNA"/>
</dbReference>
<reference evidence="3" key="1">
    <citation type="submission" date="2017-11" db="EMBL/GenBank/DDBJ databases">
        <authorList>
            <person name="Seth-Smith MB H."/>
        </authorList>
    </citation>
    <scope>NUCLEOTIDE SEQUENCE [LARGE SCALE GENOMIC DNA]</scope>
</reference>
<dbReference type="NCBIfam" id="NF004571">
    <property type="entry name" value="PRK05910.1"/>
    <property type="match status" value="1"/>
</dbReference>
<feature type="transmembrane region" description="Helical" evidence="1">
    <location>
        <begin position="191"/>
        <end position="212"/>
    </location>
</feature>
<dbReference type="GO" id="GO:0005886">
    <property type="term" value="C:plasma membrane"/>
    <property type="evidence" value="ECO:0007669"/>
    <property type="project" value="TreeGrafter"/>
</dbReference>
<dbReference type="Gene3D" id="3.40.50.12790">
    <property type="entry name" value="FHIPEP family, domain 4"/>
    <property type="match status" value="1"/>
</dbReference>
<keyword evidence="1" id="KW-0812">Transmembrane</keyword>
<dbReference type="RefSeq" id="WP_108897126.1">
    <property type="nucleotide sequence ID" value="NZ_LT993738.1"/>
</dbReference>
<keyword evidence="2" id="KW-0969">Cilium</keyword>
<proteinExistence type="predicted"/>
<protein>
    <submittedName>
        <fullName evidence="2">Flagellar biosynthesis protein flhA,type III secretion system protein,Type III secretory pathway, component EscV,flagellar biosynthesis protein FlhA,FHIPEP family</fullName>
    </submittedName>
</protein>
<keyword evidence="1" id="KW-0472">Membrane</keyword>
<dbReference type="PANTHER" id="PTHR30161:SF1">
    <property type="entry name" value="FLAGELLAR BIOSYNTHESIS PROTEIN FLHA-RELATED"/>
    <property type="match status" value="1"/>
</dbReference>
<dbReference type="PRINTS" id="PR00949">
    <property type="entry name" value="TYPE3IMAPROT"/>
</dbReference>
<sequence>MSRKKSDIRGMIFVPIGILLLIFLPLPQIFLDFGLCINFALSLLTVCSVFSLRSSSSAKLFPSFFLYLCLLRLGLNLASTRWIVSSGTASLMISSLGSFFSLGNIWAATFASLLLFLVNFLVVSKGSERIAEVRSRFILEALPGKQMSLDADLVSGRASYRTIKKKKDELIEESDFFSAMEGVFRFVKGDAVVSFILLIINVISVLILHYTLGYTLNEMWFTVLGDALVSQIPAFLTSCAAATLISKIDKEENLLSHLVKYYKQLRQHFRTVSLLIFSLCFIPSSPKFPIALIASLLWLAYRKEKPCSEDTCIAVALAHVQAVSPKEKESQLYEAYCSASEEVFKELGVKFPKLTHVCIEGAETGLRLFGQNLYFDSVNLETLFPLLRNIAHEALNGEMIQKYLEESERYFGIVVEEIIPKKISLSSLVMLCRLLVKERVSLRLFPKILEAIAIYQHPGDSLEVLAEKVRKSLGPSIGRSLWDQKQTLEVITVDCHVEELINNSYSKSNPEIQEKVIRRVDSLLERSVFGDFRAVVTSCETRCHMKKILNADFPDLLVLSHNELPKEIPVSFLGIVSDDVLIS</sequence>
<dbReference type="KEGG" id="csee:C10C_0329"/>
<dbReference type="OrthoDB" id="18989at2"/>
<feature type="transmembrane region" description="Helical" evidence="1">
    <location>
        <begin position="7"/>
        <end position="24"/>
    </location>
</feature>
<feature type="transmembrane region" description="Helical" evidence="1">
    <location>
        <begin position="30"/>
        <end position="52"/>
    </location>
</feature>
<dbReference type="Proteomes" id="UP000244926">
    <property type="component" value="Chromosome I"/>
</dbReference>
<dbReference type="InterPro" id="IPR042193">
    <property type="entry name" value="FHIPEP_3"/>
</dbReference>
<feature type="transmembrane region" description="Helical" evidence="1">
    <location>
        <begin position="232"/>
        <end position="248"/>
    </location>
</feature>
<dbReference type="InterPro" id="IPR042196">
    <property type="entry name" value="FHIPEP_4"/>
</dbReference>
<feature type="transmembrane region" description="Helical" evidence="1">
    <location>
        <begin position="64"/>
        <end position="84"/>
    </location>
</feature>
<feature type="transmembrane region" description="Helical" evidence="1">
    <location>
        <begin position="104"/>
        <end position="124"/>
    </location>
</feature>
<dbReference type="PANTHER" id="PTHR30161">
    <property type="entry name" value="FLAGELLAR EXPORT PROTEIN, MEMBRANE FLHA SUBUNIT-RELATED"/>
    <property type="match status" value="1"/>
</dbReference>
<gene>
    <name evidence="2" type="primary">flhA</name>
    <name evidence="2" type="ORF">C10C_0329</name>
</gene>